<dbReference type="PANTHER" id="PTHR30181:SF2">
    <property type="entry name" value="PTS SYSTEM MANNITOL-SPECIFIC EIICBA COMPONENT"/>
    <property type="match status" value="1"/>
</dbReference>
<evidence type="ECO:0000256" key="2">
    <source>
        <dbReference type="ARBA" id="ARBA00014783"/>
    </source>
</evidence>
<evidence type="ECO:0000256" key="6">
    <source>
        <dbReference type="ARBA" id="ARBA00022679"/>
    </source>
</evidence>
<evidence type="ECO:0000256" key="9">
    <source>
        <dbReference type="ARBA" id="ARBA00029908"/>
    </source>
</evidence>
<keyword evidence="3" id="KW-0813">Transport</keyword>
<protein>
    <recommendedName>
        <fullName evidence="2">Mannitol-specific phosphotransferase enzyme IIA component</fullName>
    </recommendedName>
    <alternativeName>
        <fullName evidence="10">EIIA</fullName>
    </alternativeName>
    <alternativeName>
        <fullName evidence="11">EIII</fullName>
    </alternativeName>
    <alternativeName>
        <fullName evidence="9">PTS system mannitol-specific EIIA component</fullName>
    </alternativeName>
</protein>
<dbReference type="Proteomes" id="UP000231179">
    <property type="component" value="Chromosome"/>
</dbReference>
<reference evidence="13 14" key="1">
    <citation type="submission" date="2017-11" db="EMBL/GenBank/DDBJ databases">
        <title>Complete genome sequence of Spiroplasma clarkii CN-5 (DSM 19994).</title>
        <authorList>
            <person name="Tsai Y.-M."/>
            <person name="Chang A."/>
            <person name="Lo W.-S."/>
            <person name="Kuo C.-H."/>
        </authorList>
    </citation>
    <scope>NUCLEOTIDE SEQUENCE [LARGE SCALE GENOMIC DNA]</scope>
    <source>
        <strain evidence="13 14">CN-5</strain>
    </source>
</reference>
<evidence type="ECO:0000256" key="5">
    <source>
        <dbReference type="ARBA" id="ARBA00022597"/>
    </source>
</evidence>
<accession>A0A1Y0L2A7</accession>
<comment type="function">
    <text evidence="1">The phosphoenolpyruvate-dependent sugar phosphotransferase system (sugar PTS), a major carbohydrate active transport system, catalyzes the phosphorylation of incoming sugar substrates concomitantly with their translocation across the cell membrane. The enzyme II CmtAB PTS system is involved in D-mannitol transport.</text>
</comment>
<evidence type="ECO:0000256" key="1">
    <source>
        <dbReference type="ARBA" id="ARBA00002434"/>
    </source>
</evidence>
<dbReference type="KEGG" id="scla:SCLARK_001670"/>
<evidence type="ECO:0000256" key="8">
    <source>
        <dbReference type="ARBA" id="ARBA00022777"/>
    </source>
</evidence>
<dbReference type="Pfam" id="PF00359">
    <property type="entry name" value="PTS_EIIA_2"/>
    <property type="match status" value="1"/>
</dbReference>
<dbReference type="GO" id="GO:0090563">
    <property type="term" value="F:protein-phosphocysteine-sugar phosphotransferase activity"/>
    <property type="evidence" value="ECO:0007669"/>
    <property type="project" value="TreeGrafter"/>
</dbReference>
<evidence type="ECO:0000313" key="13">
    <source>
        <dbReference type="EMBL" id="ATX71470.1"/>
    </source>
</evidence>
<dbReference type="GO" id="GO:0005886">
    <property type="term" value="C:plasma membrane"/>
    <property type="evidence" value="ECO:0007669"/>
    <property type="project" value="TreeGrafter"/>
</dbReference>
<evidence type="ECO:0000256" key="10">
    <source>
        <dbReference type="ARBA" id="ARBA00030956"/>
    </source>
</evidence>
<dbReference type="InterPro" id="IPR002178">
    <property type="entry name" value="PTS_EIIA_type-2_dom"/>
</dbReference>
<keyword evidence="8" id="KW-0418">Kinase</keyword>
<dbReference type="EMBL" id="CP024870">
    <property type="protein sequence ID" value="ATX71470.1"/>
    <property type="molecule type" value="Genomic_DNA"/>
</dbReference>
<name>A0A1Y0L2A7_9MOLU</name>
<dbReference type="PROSITE" id="PS51094">
    <property type="entry name" value="PTS_EIIA_TYPE_2"/>
    <property type="match status" value="1"/>
</dbReference>
<dbReference type="AlphaFoldDB" id="A0A1Y0L2A7"/>
<dbReference type="InterPro" id="IPR016152">
    <property type="entry name" value="PTrfase/Anion_transptr"/>
</dbReference>
<keyword evidence="7" id="KW-0598">Phosphotransferase system</keyword>
<evidence type="ECO:0000256" key="7">
    <source>
        <dbReference type="ARBA" id="ARBA00022683"/>
    </source>
</evidence>
<dbReference type="SUPFAM" id="SSF55804">
    <property type="entry name" value="Phoshotransferase/anion transport protein"/>
    <property type="match status" value="1"/>
</dbReference>
<keyword evidence="5" id="KW-0762">Sugar transport</keyword>
<evidence type="ECO:0000256" key="4">
    <source>
        <dbReference type="ARBA" id="ARBA00022553"/>
    </source>
</evidence>
<proteinExistence type="predicted"/>
<keyword evidence="4" id="KW-0597">Phosphoprotein</keyword>
<organism evidence="13 14">
    <name type="scientific">Spiroplasma clarkii</name>
    <dbReference type="NCBI Taxonomy" id="2139"/>
    <lineage>
        <taxon>Bacteria</taxon>
        <taxon>Bacillati</taxon>
        <taxon>Mycoplasmatota</taxon>
        <taxon>Mollicutes</taxon>
        <taxon>Entomoplasmatales</taxon>
        <taxon>Spiroplasmataceae</taxon>
        <taxon>Spiroplasma</taxon>
    </lineage>
</organism>
<dbReference type="Gene3D" id="3.40.930.10">
    <property type="entry name" value="Mannitol-specific EII, Chain A"/>
    <property type="match status" value="1"/>
</dbReference>
<dbReference type="GO" id="GO:0009401">
    <property type="term" value="P:phosphoenolpyruvate-dependent sugar phosphotransferase system"/>
    <property type="evidence" value="ECO:0007669"/>
    <property type="project" value="UniProtKB-KW"/>
</dbReference>
<keyword evidence="14" id="KW-1185">Reference proteome</keyword>
<sequence length="146" mass="16641">MKLKISQENVLVDLNFANKNEVLNFIGAEFSKRNWTKPEYTQSLINRDQADSVAIGSYLALVHGQQQDCDLILQEGVLVIRLANSLQWDQQVVKWVIGLALKGDNQLEFLQNIAIAFSDEADALKVYQENTSVKQICDYFNNLDFE</sequence>
<gene>
    <name evidence="13" type="primary">cmtB</name>
    <name evidence="13" type="ORF">SCLAR_v1c11700</name>
</gene>
<dbReference type="GO" id="GO:0016301">
    <property type="term" value="F:kinase activity"/>
    <property type="evidence" value="ECO:0007669"/>
    <property type="project" value="UniProtKB-KW"/>
</dbReference>
<evidence type="ECO:0000256" key="3">
    <source>
        <dbReference type="ARBA" id="ARBA00022448"/>
    </source>
</evidence>
<dbReference type="PANTHER" id="PTHR30181">
    <property type="entry name" value="MANNITOL PERMEASE IIC COMPONENT"/>
    <property type="match status" value="1"/>
</dbReference>
<feature type="domain" description="PTS EIIA type-2" evidence="12">
    <location>
        <begin position="3"/>
        <end position="143"/>
    </location>
</feature>
<dbReference type="InterPro" id="IPR050893">
    <property type="entry name" value="Sugar_PTS"/>
</dbReference>
<keyword evidence="6" id="KW-0808">Transferase</keyword>
<evidence type="ECO:0000259" key="12">
    <source>
        <dbReference type="PROSITE" id="PS51094"/>
    </source>
</evidence>
<evidence type="ECO:0000313" key="14">
    <source>
        <dbReference type="Proteomes" id="UP000231179"/>
    </source>
</evidence>
<evidence type="ECO:0000256" key="11">
    <source>
        <dbReference type="ARBA" id="ARBA00030962"/>
    </source>
</evidence>